<dbReference type="InterPro" id="IPR001320">
    <property type="entry name" value="Iontro_rcpt_C"/>
</dbReference>
<feature type="domain" description="Solute-binding protein family 3/N-terminal" evidence="2">
    <location>
        <begin position="39"/>
        <end position="262"/>
    </location>
</feature>
<proteinExistence type="predicted"/>
<evidence type="ECO:0000313" key="4">
    <source>
        <dbReference type="EMBL" id="KKN13838.1"/>
    </source>
</evidence>
<dbReference type="GO" id="GO:0015276">
    <property type="term" value="F:ligand-gated monoatomic ion channel activity"/>
    <property type="evidence" value="ECO:0007669"/>
    <property type="project" value="InterPro"/>
</dbReference>
<organism evidence="4">
    <name type="scientific">marine sediment metagenome</name>
    <dbReference type="NCBI Taxonomy" id="412755"/>
    <lineage>
        <taxon>unclassified sequences</taxon>
        <taxon>metagenomes</taxon>
        <taxon>ecological metagenomes</taxon>
    </lineage>
</organism>
<protein>
    <recommendedName>
        <fullName evidence="5">Solute-binding protein family 3/N-terminal domain-containing protein</fullName>
    </recommendedName>
</protein>
<dbReference type="PANTHER" id="PTHR35936">
    <property type="entry name" value="MEMBRANE-BOUND LYTIC MUREIN TRANSGLYCOSYLASE F"/>
    <property type="match status" value="1"/>
</dbReference>
<gene>
    <name evidence="4" type="ORF">LCGC14_1002260</name>
</gene>
<dbReference type="EMBL" id="LAZR01003879">
    <property type="protein sequence ID" value="KKN13838.1"/>
    <property type="molecule type" value="Genomic_DNA"/>
</dbReference>
<evidence type="ECO:0000259" key="2">
    <source>
        <dbReference type="SMART" id="SM00062"/>
    </source>
</evidence>
<feature type="domain" description="Ionotropic glutamate receptor C-terminal" evidence="3">
    <location>
        <begin position="39"/>
        <end position="262"/>
    </location>
</feature>
<dbReference type="Pfam" id="PF00497">
    <property type="entry name" value="SBP_bac_3"/>
    <property type="match status" value="1"/>
</dbReference>
<evidence type="ECO:0000259" key="3">
    <source>
        <dbReference type="SMART" id="SM00079"/>
    </source>
</evidence>
<dbReference type="InterPro" id="IPR001638">
    <property type="entry name" value="Solute-binding_3/MltF_N"/>
</dbReference>
<dbReference type="Gene3D" id="3.40.190.10">
    <property type="entry name" value="Periplasmic binding protein-like II"/>
    <property type="match status" value="2"/>
</dbReference>
<dbReference type="AlphaFoldDB" id="A0A0F9R8U8"/>
<sequence>MKKVIYMVGVVIVVVVVAFFVSRAVKEEPAEIVIAEKEVYVVASDISWPPFEWKDEAGNYVGFDLDVMRAIAELEGYEVEIKDIAFDSIIAGVVAGNYDIGASGFTITEKREEVVDFSQAYWKSDQAVIVRKDSGLNMVTALKDGRTVGAQRGTTGADWIQTNLIDRGEKIELKLYETYPLAVLDLINGNLDAVVQDEPASKISVAKEEAIGIAGVLVTGEEFGFLVQEGDPRGLLAKINKAMKELQSSGEWDKLVTKYFSE</sequence>
<reference evidence="4" key="1">
    <citation type="journal article" date="2015" name="Nature">
        <title>Complex archaea that bridge the gap between prokaryotes and eukaryotes.</title>
        <authorList>
            <person name="Spang A."/>
            <person name="Saw J.H."/>
            <person name="Jorgensen S.L."/>
            <person name="Zaremba-Niedzwiedzka K."/>
            <person name="Martijn J."/>
            <person name="Lind A.E."/>
            <person name="van Eijk R."/>
            <person name="Schleper C."/>
            <person name="Guy L."/>
            <person name="Ettema T.J."/>
        </authorList>
    </citation>
    <scope>NUCLEOTIDE SEQUENCE</scope>
</reference>
<keyword evidence="1" id="KW-0732">Signal</keyword>
<evidence type="ECO:0000256" key="1">
    <source>
        <dbReference type="ARBA" id="ARBA00022729"/>
    </source>
</evidence>
<dbReference type="PANTHER" id="PTHR35936:SF17">
    <property type="entry name" value="ARGININE-BINDING EXTRACELLULAR PROTEIN ARTP"/>
    <property type="match status" value="1"/>
</dbReference>
<dbReference type="SUPFAM" id="SSF53850">
    <property type="entry name" value="Periplasmic binding protein-like II"/>
    <property type="match status" value="1"/>
</dbReference>
<dbReference type="SMART" id="SM00062">
    <property type="entry name" value="PBPb"/>
    <property type="match status" value="1"/>
</dbReference>
<accession>A0A0F9R8U8</accession>
<dbReference type="CDD" id="cd13624">
    <property type="entry name" value="PBP2_Arg_Lys_His"/>
    <property type="match status" value="1"/>
</dbReference>
<dbReference type="GO" id="GO:0016020">
    <property type="term" value="C:membrane"/>
    <property type="evidence" value="ECO:0007669"/>
    <property type="project" value="InterPro"/>
</dbReference>
<evidence type="ECO:0008006" key="5">
    <source>
        <dbReference type="Google" id="ProtNLM"/>
    </source>
</evidence>
<comment type="caution">
    <text evidence="4">The sequence shown here is derived from an EMBL/GenBank/DDBJ whole genome shotgun (WGS) entry which is preliminary data.</text>
</comment>
<name>A0A0F9R8U8_9ZZZZ</name>
<dbReference type="SMART" id="SM00079">
    <property type="entry name" value="PBPe"/>
    <property type="match status" value="1"/>
</dbReference>